<keyword evidence="2" id="KW-1133">Transmembrane helix</keyword>
<feature type="transmembrane region" description="Helical" evidence="2">
    <location>
        <begin position="99"/>
        <end position="116"/>
    </location>
</feature>
<name>A0A9X1NA64_9ACTN</name>
<feature type="transmembrane region" description="Helical" evidence="2">
    <location>
        <begin position="74"/>
        <end position="93"/>
    </location>
</feature>
<dbReference type="GO" id="GO:0043709">
    <property type="term" value="P:cell adhesion involved in single-species biofilm formation"/>
    <property type="evidence" value="ECO:0007669"/>
    <property type="project" value="TreeGrafter"/>
</dbReference>
<dbReference type="Proteomes" id="UP001138997">
    <property type="component" value="Unassembled WGS sequence"/>
</dbReference>
<dbReference type="PANTHER" id="PTHR45138:SF9">
    <property type="entry name" value="DIGUANYLATE CYCLASE DGCM-RELATED"/>
    <property type="match status" value="1"/>
</dbReference>
<feature type="transmembrane region" description="Helical" evidence="2">
    <location>
        <begin position="149"/>
        <end position="168"/>
    </location>
</feature>
<feature type="domain" description="GGDEF" evidence="3">
    <location>
        <begin position="210"/>
        <end position="344"/>
    </location>
</feature>
<dbReference type="GO" id="GO:0005886">
    <property type="term" value="C:plasma membrane"/>
    <property type="evidence" value="ECO:0007669"/>
    <property type="project" value="TreeGrafter"/>
</dbReference>
<dbReference type="CDD" id="cd01949">
    <property type="entry name" value="GGDEF"/>
    <property type="match status" value="1"/>
</dbReference>
<feature type="transmembrane region" description="Helical" evidence="2">
    <location>
        <begin position="46"/>
        <end position="65"/>
    </location>
</feature>
<keyword evidence="2" id="KW-0472">Membrane</keyword>
<dbReference type="GO" id="GO:1902201">
    <property type="term" value="P:negative regulation of bacterial-type flagellum-dependent cell motility"/>
    <property type="evidence" value="ECO:0007669"/>
    <property type="project" value="TreeGrafter"/>
</dbReference>
<feature type="transmembrane region" description="Helical" evidence="2">
    <location>
        <begin position="123"/>
        <end position="143"/>
    </location>
</feature>
<evidence type="ECO:0000259" key="3">
    <source>
        <dbReference type="PROSITE" id="PS50887"/>
    </source>
</evidence>
<dbReference type="InterPro" id="IPR029787">
    <property type="entry name" value="Nucleotide_cyclase"/>
</dbReference>
<dbReference type="SMART" id="SM00267">
    <property type="entry name" value="GGDEF"/>
    <property type="match status" value="1"/>
</dbReference>
<evidence type="ECO:0000313" key="5">
    <source>
        <dbReference type="Proteomes" id="UP001138997"/>
    </source>
</evidence>
<keyword evidence="5" id="KW-1185">Reference proteome</keyword>
<keyword evidence="2" id="KW-0812">Transmembrane</keyword>
<dbReference type="RefSeq" id="WP_231439297.1">
    <property type="nucleotide sequence ID" value="NZ_JAJOMB010000002.1"/>
</dbReference>
<gene>
    <name evidence="4" type="ORF">LR394_05660</name>
</gene>
<evidence type="ECO:0000313" key="4">
    <source>
        <dbReference type="EMBL" id="MCD5310373.1"/>
    </source>
</evidence>
<feature type="region of interest" description="Disordered" evidence="1">
    <location>
        <begin position="333"/>
        <end position="356"/>
    </location>
</feature>
<dbReference type="InterPro" id="IPR000160">
    <property type="entry name" value="GGDEF_dom"/>
</dbReference>
<protein>
    <submittedName>
        <fullName evidence="4">GGDEF domain-containing protein</fullName>
    </submittedName>
</protein>
<reference evidence="4" key="1">
    <citation type="submission" date="2021-11" db="EMBL/GenBank/DDBJ databases">
        <title>Streptomyces corallinus and Kineosporia corallina sp. nov., two new coral-derived marine actinobacteria.</title>
        <authorList>
            <person name="Buangrab K."/>
            <person name="Sutthacheep M."/>
            <person name="Yeemin T."/>
            <person name="Harunari E."/>
            <person name="Igarashi Y."/>
            <person name="Sripreechasak P."/>
            <person name="Kanchanasin P."/>
            <person name="Tanasupawat S."/>
            <person name="Phongsopitanun W."/>
        </authorList>
    </citation>
    <scope>NUCLEOTIDE SEQUENCE</scope>
    <source>
        <strain evidence="4">JCM 31032</strain>
    </source>
</reference>
<evidence type="ECO:0000256" key="1">
    <source>
        <dbReference type="SAM" id="MobiDB-lite"/>
    </source>
</evidence>
<proteinExistence type="predicted"/>
<dbReference type="Pfam" id="PF00990">
    <property type="entry name" value="GGDEF"/>
    <property type="match status" value="1"/>
</dbReference>
<evidence type="ECO:0000256" key="2">
    <source>
        <dbReference type="SAM" id="Phobius"/>
    </source>
</evidence>
<comment type="caution">
    <text evidence="4">The sequence shown here is derived from an EMBL/GenBank/DDBJ whole genome shotgun (WGS) entry which is preliminary data.</text>
</comment>
<dbReference type="NCBIfam" id="TIGR00254">
    <property type="entry name" value="GGDEF"/>
    <property type="match status" value="1"/>
</dbReference>
<dbReference type="PROSITE" id="PS50887">
    <property type="entry name" value="GGDEF"/>
    <property type="match status" value="1"/>
</dbReference>
<dbReference type="InterPro" id="IPR043128">
    <property type="entry name" value="Rev_trsase/Diguanyl_cyclase"/>
</dbReference>
<sequence length="356" mass="37620">MQRSWLSEHVGAWDVVAANQAGIGMMLASAVLLVVDEFTSGWQGAAHWFTIGLTLLLLAFAYLLARWGLRLPSWAFFAIPLTCSLVLTGMSFAKQDAGAPALFASTLPILYGAAILRPRGSYVMLAYNIASDAALTFSLLPAHDAFRSMAYLLIVVGASSILITRGTTATRQLTELLRAQAGVDTLTGLVTRRVLDEAAHGAISAANSPAGTALLLIDVDKFKTINDTYGHPVGDAALKHLAAILAANMRPDAVIGRLGGDELAVLLPGCDYEVALRRANDLVKAVRGSPLQIENGELLHLSVSIGVSHAPTEADDLPQLYASADVSLYQAKRGGRDQVGARSSTLGVRPRTPPLG</sequence>
<dbReference type="FunFam" id="3.30.70.270:FF:000001">
    <property type="entry name" value="Diguanylate cyclase domain protein"/>
    <property type="match status" value="1"/>
</dbReference>
<accession>A0A9X1NA64</accession>
<organism evidence="4 5">
    <name type="scientific">Kineosporia babensis</name>
    <dbReference type="NCBI Taxonomy" id="499548"/>
    <lineage>
        <taxon>Bacteria</taxon>
        <taxon>Bacillati</taxon>
        <taxon>Actinomycetota</taxon>
        <taxon>Actinomycetes</taxon>
        <taxon>Kineosporiales</taxon>
        <taxon>Kineosporiaceae</taxon>
        <taxon>Kineosporia</taxon>
    </lineage>
</organism>
<dbReference type="AlphaFoldDB" id="A0A9X1NA64"/>
<feature type="transmembrane region" description="Helical" evidence="2">
    <location>
        <begin position="12"/>
        <end position="34"/>
    </location>
</feature>
<dbReference type="EMBL" id="JAJOMB010000002">
    <property type="protein sequence ID" value="MCD5310373.1"/>
    <property type="molecule type" value="Genomic_DNA"/>
</dbReference>
<dbReference type="InterPro" id="IPR050469">
    <property type="entry name" value="Diguanylate_Cyclase"/>
</dbReference>
<dbReference type="PANTHER" id="PTHR45138">
    <property type="entry name" value="REGULATORY COMPONENTS OF SENSORY TRANSDUCTION SYSTEM"/>
    <property type="match status" value="1"/>
</dbReference>
<dbReference type="SUPFAM" id="SSF55073">
    <property type="entry name" value="Nucleotide cyclase"/>
    <property type="match status" value="1"/>
</dbReference>
<dbReference type="GO" id="GO:0052621">
    <property type="term" value="F:diguanylate cyclase activity"/>
    <property type="evidence" value="ECO:0007669"/>
    <property type="project" value="TreeGrafter"/>
</dbReference>
<dbReference type="Gene3D" id="3.30.70.270">
    <property type="match status" value="1"/>
</dbReference>